<dbReference type="InterPro" id="IPR035965">
    <property type="entry name" value="PAS-like_dom_sf"/>
</dbReference>
<dbReference type="EMBL" id="AP024202">
    <property type="protein sequence ID" value="BCN93087.1"/>
    <property type="molecule type" value="Genomic_DNA"/>
</dbReference>
<evidence type="ECO:0000259" key="3">
    <source>
        <dbReference type="PROSITE" id="PS50887"/>
    </source>
</evidence>
<feature type="coiled-coil region" evidence="1">
    <location>
        <begin position="37"/>
        <end position="75"/>
    </location>
</feature>
<protein>
    <recommendedName>
        <fullName evidence="6">EAL domain-containing protein</fullName>
    </recommendedName>
</protein>
<evidence type="ECO:0000259" key="2">
    <source>
        <dbReference type="PROSITE" id="PS50883"/>
    </source>
</evidence>
<proteinExistence type="predicted"/>
<dbReference type="PANTHER" id="PTHR33121">
    <property type="entry name" value="CYCLIC DI-GMP PHOSPHODIESTERASE PDEF"/>
    <property type="match status" value="1"/>
</dbReference>
<feature type="domain" description="GGDEF" evidence="3">
    <location>
        <begin position="231"/>
        <end position="364"/>
    </location>
</feature>
<dbReference type="Gene3D" id="3.20.20.450">
    <property type="entry name" value="EAL domain"/>
    <property type="match status" value="1"/>
</dbReference>
<dbReference type="PANTHER" id="PTHR33121:SF79">
    <property type="entry name" value="CYCLIC DI-GMP PHOSPHODIESTERASE PDED-RELATED"/>
    <property type="match status" value="1"/>
</dbReference>
<dbReference type="InterPro" id="IPR050706">
    <property type="entry name" value="Cyclic-di-GMP_PDE-like"/>
</dbReference>
<evidence type="ECO:0000256" key="1">
    <source>
        <dbReference type="SAM" id="Coils"/>
    </source>
</evidence>
<evidence type="ECO:0008006" key="6">
    <source>
        <dbReference type="Google" id="ProtNLM"/>
    </source>
</evidence>
<dbReference type="NCBIfam" id="TIGR00254">
    <property type="entry name" value="GGDEF"/>
    <property type="match status" value="1"/>
</dbReference>
<sequence>MHRLLTRQLKKAFGAQTNKDDFSADMHKLMGLVSDAYDEYSNERKFLEHTLEQNSQELTAANRLITEKNRELNEQVKVVTHSKSFLNRLIDSIPMFILTLDRHLKVISANKKFIESTNSDYSDYLQILSEASDRERFIRESDQLFANDIDILHNETDLLDGFNNTLHIAWSHTLVEDEEGNDIILSIGADLTERKHAENSMHWLAHNDSLTGIGNRRDFQKNLEHALNSKSNGALAFIDVNHFKQINDLHGHGVGDRVLVKIANTLKTITRSNDYISRLAGDEFTIIFCRVTEDIIGGVLDKLLKALNSYVVLDDGSQLPYTVSAGVAMFPQHASDEESLIVKADLAMYQAKKKGLGYWHLFNPQEDDFSSLHEDSRLIYCLKKAIEDSRMQLYYQPIIKLSDKTISHYEVLVRMIDENGDLVFPGTFIPAAERMGLIRDVDKWVLGHALQQLALHLNSIPDLRFTVNISAPSLQASDFPEVLKQALIDSGVPATHLLIELTETSYIDNFEQVLKNLEKVDELGVAIALDDFGIGFSSFSYLKKMPLSFVKLDGSYVKDLLNVPEDQVFVESVSKMVNAFGMQTIAEFVGDELSCQKLLELGVEYAQGFYIGQPQPYLTSIDEIKRNLQNG</sequence>
<dbReference type="Gene3D" id="3.30.450.20">
    <property type="entry name" value="PAS domain"/>
    <property type="match status" value="1"/>
</dbReference>
<name>A0ABM7MCH5_9GAMM</name>
<evidence type="ECO:0000313" key="4">
    <source>
        <dbReference type="EMBL" id="BCN93087.1"/>
    </source>
</evidence>
<dbReference type="InterPro" id="IPR029787">
    <property type="entry name" value="Nucleotide_cyclase"/>
</dbReference>
<dbReference type="InterPro" id="IPR035919">
    <property type="entry name" value="EAL_sf"/>
</dbReference>
<dbReference type="Pfam" id="PF00990">
    <property type="entry name" value="GGDEF"/>
    <property type="match status" value="1"/>
</dbReference>
<dbReference type="InterPro" id="IPR001633">
    <property type="entry name" value="EAL_dom"/>
</dbReference>
<dbReference type="InterPro" id="IPR000160">
    <property type="entry name" value="GGDEF_dom"/>
</dbReference>
<accession>A0ABM7MCH5</accession>
<organism evidence="4 5">
    <name type="scientific">Thiomicrorhabdus immobilis</name>
    <dbReference type="NCBI Taxonomy" id="2791037"/>
    <lineage>
        <taxon>Bacteria</taxon>
        <taxon>Pseudomonadati</taxon>
        <taxon>Pseudomonadota</taxon>
        <taxon>Gammaproteobacteria</taxon>
        <taxon>Thiotrichales</taxon>
        <taxon>Piscirickettsiaceae</taxon>
        <taxon>Thiomicrorhabdus</taxon>
    </lineage>
</organism>
<dbReference type="SMART" id="SM00267">
    <property type="entry name" value="GGDEF"/>
    <property type="match status" value="1"/>
</dbReference>
<dbReference type="Proteomes" id="UP001054820">
    <property type="component" value="Chromosome"/>
</dbReference>
<reference evidence="4" key="1">
    <citation type="journal article" date="2022" name="Arch. Microbiol.">
        <title>Thiomicrorhabdus immobilis sp. nov., a mesophilic sulfur-oxidizing bacterium isolated from sediment of a brackish lake in northern Japan.</title>
        <authorList>
            <person name="Kojima H."/>
            <person name="Mochizuki J."/>
            <person name="Kanda M."/>
            <person name="Watanabe T."/>
            <person name="Fukui M."/>
        </authorList>
    </citation>
    <scope>NUCLEOTIDE SEQUENCE</scope>
    <source>
        <strain evidence="4">Am19</strain>
    </source>
</reference>
<dbReference type="SMART" id="SM00052">
    <property type="entry name" value="EAL"/>
    <property type="match status" value="1"/>
</dbReference>
<dbReference type="SUPFAM" id="SSF55073">
    <property type="entry name" value="Nucleotide cyclase"/>
    <property type="match status" value="1"/>
</dbReference>
<dbReference type="PROSITE" id="PS50883">
    <property type="entry name" value="EAL"/>
    <property type="match status" value="1"/>
</dbReference>
<dbReference type="CDD" id="cd01948">
    <property type="entry name" value="EAL"/>
    <property type="match status" value="1"/>
</dbReference>
<dbReference type="Pfam" id="PF00563">
    <property type="entry name" value="EAL"/>
    <property type="match status" value="1"/>
</dbReference>
<dbReference type="InterPro" id="IPR043128">
    <property type="entry name" value="Rev_trsase/Diguanyl_cyclase"/>
</dbReference>
<evidence type="ECO:0000313" key="5">
    <source>
        <dbReference type="Proteomes" id="UP001054820"/>
    </source>
</evidence>
<dbReference type="Gene3D" id="3.30.70.270">
    <property type="match status" value="1"/>
</dbReference>
<gene>
    <name evidence="4" type="ORF">THMIRHAM_08720</name>
</gene>
<keyword evidence="5" id="KW-1185">Reference proteome</keyword>
<dbReference type="RefSeq" id="WP_237263960.1">
    <property type="nucleotide sequence ID" value="NZ_AP024202.1"/>
</dbReference>
<dbReference type="SUPFAM" id="SSF141868">
    <property type="entry name" value="EAL domain-like"/>
    <property type="match status" value="1"/>
</dbReference>
<keyword evidence="1" id="KW-0175">Coiled coil</keyword>
<feature type="domain" description="EAL" evidence="2">
    <location>
        <begin position="375"/>
        <end position="628"/>
    </location>
</feature>
<dbReference type="CDD" id="cd01949">
    <property type="entry name" value="GGDEF"/>
    <property type="match status" value="1"/>
</dbReference>
<dbReference type="SUPFAM" id="SSF55785">
    <property type="entry name" value="PYP-like sensor domain (PAS domain)"/>
    <property type="match status" value="1"/>
</dbReference>
<dbReference type="PROSITE" id="PS50887">
    <property type="entry name" value="GGDEF"/>
    <property type="match status" value="1"/>
</dbReference>